<feature type="transmembrane region" description="Helical" evidence="1">
    <location>
        <begin position="52"/>
        <end position="74"/>
    </location>
</feature>
<dbReference type="EMBL" id="WVHT01000006">
    <property type="protein sequence ID" value="MXV52120.1"/>
    <property type="molecule type" value="Genomic_DNA"/>
</dbReference>
<feature type="transmembrane region" description="Helical" evidence="1">
    <location>
        <begin position="157"/>
        <end position="177"/>
    </location>
</feature>
<dbReference type="Pfam" id="PF01757">
    <property type="entry name" value="Acyl_transf_3"/>
    <property type="match status" value="1"/>
</dbReference>
<feature type="transmembrane region" description="Helical" evidence="1">
    <location>
        <begin position="240"/>
        <end position="260"/>
    </location>
</feature>
<keyword evidence="3" id="KW-0808">Transferase</keyword>
<evidence type="ECO:0000313" key="4">
    <source>
        <dbReference type="Proteomes" id="UP000466586"/>
    </source>
</evidence>
<comment type="caution">
    <text evidence="3">The sequence shown here is derived from an EMBL/GenBank/DDBJ whole genome shotgun (WGS) entry which is preliminary data.</text>
</comment>
<feature type="transmembrane region" description="Helical" evidence="1">
    <location>
        <begin position="211"/>
        <end position="228"/>
    </location>
</feature>
<evidence type="ECO:0000313" key="3">
    <source>
        <dbReference type="EMBL" id="MXV52120.1"/>
    </source>
</evidence>
<evidence type="ECO:0000256" key="1">
    <source>
        <dbReference type="SAM" id="Phobius"/>
    </source>
</evidence>
<keyword evidence="3" id="KW-0012">Acyltransferase</keyword>
<evidence type="ECO:0000259" key="2">
    <source>
        <dbReference type="Pfam" id="PF01757"/>
    </source>
</evidence>
<keyword evidence="1" id="KW-0472">Membrane</keyword>
<dbReference type="InterPro" id="IPR002656">
    <property type="entry name" value="Acyl_transf_3_dom"/>
</dbReference>
<dbReference type="GO" id="GO:0016747">
    <property type="term" value="F:acyltransferase activity, transferring groups other than amino-acyl groups"/>
    <property type="evidence" value="ECO:0007669"/>
    <property type="project" value="InterPro"/>
</dbReference>
<proteinExistence type="predicted"/>
<gene>
    <name evidence="3" type="ORF">GS399_14170</name>
</gene>
<dbReference type="PANTHER" id="PTHR23028">
    <property type="entry name" value="ACETYLTRANSFERASE"/>
    <property type="match status" value="1"/>
</dbReference>
<protein>
    <submittedName>
        <fullName evidence="3">Acyltransferase family protein</fullName>
    </submittedName>
</protein>
<dbReference type="GO" id="GO:0016020">
    <property type="term" value="C:membrane"/>
    <property type="evidence" value="ECO:0007669"/>
    <property type="project" value="TreeGrafter"/>
</dbReference>
<feature type="transmembrane region" description="Helical" evidence="1">
    <location>
        <begin position="182"/>
        <end position="199"/>
    </location>
</feature>
<dbReference type="GO" id="GO:0000271">
    <property type="term" value="P:polysaccharide biosynthetic process"/>
    <property type="evidence" value="ECO:0007669"/>
    <property type="project" value="TreeGrafter"/>
</dbReference>
<dbReference type="AlphaFoldDB" id="A0A7K1YCF8"/>
<sequence length="389" mass="44164">MTKRPKFEFLDGLRGICAVYVALYHSQLFTGHGVTTSQLVMPLKPLSFLLNFGHFSVAVFIVLSGFCLTIPVALNPDKKLRNGFKTYIARRSKRILPPYYIALILSVILVFAVPVMQVAQKTAWDSKIPVDWQAILSHFLMIHNLNPDWVLKINGPMWSVATEWQIYFLFPVLLWIWRKTNLIWSLAFALFIGVLPRLLVPSYNLAWMHPWYLGLFAIGMAAAITAFSEDVFWVKIRERINWKITFYGAGLLVAALLVFAKNTNPIISETLVGVLVSILIINYTLIEVSGERKPLPLKVLNSGIAVKLGVFSYSIYLIHSPLLALFNLLTLHVPININVRFLIMILLVVPAAIGISYIFHLIFERPFMLNKPTKKADDKLIEELEEVKG</sequence>
<organism evidence="3 4">
    <name type="scientific">Hufsiella arboris</name>
    <dbReference type="NCBI Taxonomy" id="2695275"/>
    <lineage>
        <taxon>Bacteria</taxon>
        <taxon>Pseudomonadati</taxon>
        <taxon>Bacteroidota</taxon>
        <taxon>Sphingobacteriia</taxon>
        <taxon>Sphingobacteriales</taxon>
        <taxon>Sphingobacteriaceae</taxon>
        <taxon>Hufsiella</taxon>
    </lineage>
</organism>
<keyword evidence="4" id="KW-1185">Reference proteome</keyword>
<feature type="transmembrane region" description="Helical" evidence="1">
    <location>
        <begin position="95"/>
        <end position="116"/>
    </location>
</feature>
<feature type="transmembrane region" description="Helical" evidence="1">
    <location>
        <begin position="341"/>
        <end position="363"/>
    </location>
</feature>
<reference evidence="3 4" key="1">
    <citation type="submission" date="2019-11" db="EMBL/GenBank/DDBJ databases">
        <title>Pedobacter sp. HMF7647 Genome sequencing and assembly.</title>
        <authorList>
            <person name="Kang H."/>
            <person name="Kim H."/>
            <person name="Joh K."/>
        </authorList>
    </citation>
    <scope>NUCLEOTIDE SEQUENCE [LARGE SCALE GENOMIC DNA]</scope>
    <source>
        <strain evidence="3 4">HMF7647</strain>
    </source>
</reference>
<keyword evidence="1" id="KW-1133">Transmembrane helix</keyword>
<keyword evidence="1" id="KW-0812">Transmembrane</keyword>
<feature type="transmembrane region" description="Helical" evidence="1">
    <location>
        <begin position="266"/>
        <end position="285"/>
    </location>
</feature>
<name>A0A7K1YCF8_9SPHI</name>
<dbReference type="Proteomes" id="UP000466586">
    <property type="component" value="Unassembled WGS sequence"/>
</dbReference>
<accession>A0A7K1YCF8</accession>
<dbReference type="PANTHER" id="PTHR23028:SF53">
    <property type="entry name" value="ACYL_TRANSF_3 DOMAIN-CONTAINING PROTEIN"/>
    <property type="match status" value="1"/>
</dbReference>
<dbReference type="RefSeq" id="WP_160845296.1">
    <property type="nucleotide sequence ID" value="NZ_WVHT01000006.1"/>
</dbReference>
<feature type="domain" description="Acyltransferase 3" evidence="2">
    <location>
        <begin position="8"/>
        <end position="359"/>
    </location>
</feature>
<feature type="transmembrane region" description="Helical" evidence="1">
    <location>
        <begin position="306"/>
        <end position="329"/>
    </location>
</feature>
<feature type="transmembrane region" description="Helical" evidence="1">
    <location>
        <begin position="12"/>
        <end position="32"/>
    </location>
</feature>
<dbReference type="InterPro" id="IPR050879">
    <property type="entry name" value="Acyltransferase_3"/>
</dbReference>